<evidence type="ECO:0000313" key="7">
    <source>
        <dbReference type="EMBL" id="MBB4103696.1"/>
    </source>
</evidence>
<dbReference type="Pfam" id="PF14559">
    <property type="entry name" value="TPR_19"/>
    <property type="match status" value="1"/>
</dbReference>
<feature type="repeat" description="TPR" evidence="4">
    <location>
        <begin position="449"/>
        <end position="482"/>
    </location>
</feature>
<dbReference type="InterPro" id="IPR006860">
    <property type="entry name" value="FecR"/>
</dbReference>
<accession>A0A7W6K3Q5</accession>
<dbReference type="GO" id="GO:0009279">
    <property type="term" value="C:cell outer membrane"/>
    <property type="evidence" value="ECO:0007669"/>
    <property type="project" value="UniProtKB-SubCell"/>
</dbReference>
<sequence>MLGVTNRILMAATTLPFIVMASSLEASAETVARSGSIAGAVIARKSEEEIRFIDVSDWRYVDLKQDLVSGDVLRTNGNGQLAILFSDRTQVRLGRNSSLVVKQITTGTSADTVLELQSGSIWARAERGGTAVSVETPAATAAIRGTDWTMTVDGSKTSLSVLEGEVEFSNPHGSLQVKQGQAAAATLGQAPHRVTIVESDDREQMLFYLQPREAFLQMRPSPEPIAKLRADADRIDARPINSRTVEEWLTLAESQLALEGRQKARETLTVLRGKSLTSVQQARVGLIEAVIAASERRYAEAAALFARVEPRLDKQRRSIALYGGYYARSLANPNKTISLPHPTGDVSEVFLRAYAVGFLQDTKAAIKVLAEAERRFGERAELPAYRAWLAFFLNDRAQVKEAIDRALALDPKEPVALEVRAHYRAGIEGDSDGAIDDVQQIIGVAPGSSSAWNLLGTLQSDRGANREAEAAYLRAVELEPDSPVVLINLAVFYLETGRMDAAKRAIDKAVELDPSLGPGLIVRGMYHLQSGEVDQAIDDLLAGTVADPSYSQGQLLLAAAHFEKGDRVPGAQALDNANRLDDNDPAIAAVRTAVAIDNYDSVGAIRSAQDYVKRARARGGQYSALGANQEAGSSLNGAFRFQGMNAWAEYYSDSVFDPFSGTSYIDQTVRGSTDIFANDFAYGTDIFNNSANSRTFSSLVQGLMLEPHVIASRSLTPELLSRPFIESSIGGGFTHGGGDMGYTTEAEVQGYNNRPFPVSFYSSLSWENVPDNRTIASTDQLDTNKRFRHGIAYVTASPTPYDRVISYFNGSTNRFSGDRLITPLIGGAFLGGQTLDTETYNAGLGWSHTVEYQNVVNAALLFSASNINSREDTTIIDSTPAFVQSDSRLNDYRERYYIAALNHTVATGDFTWRYGIEGGLMRTETDQTYIDWLVPGSTVSASASQTSGLARAYVDVLHEITPDIRAEYALFGTLISGGGTDVQRLDPRAGIAWSFADGQSLRAGFMRDGLDTTVPTLSPIGIVNLQPNQTSTDDSGYTDTLAVRWDAEWTPDFFTAVEFQHQEAKKLQIEVPLTAVAYTTGEGRIDRASVSANYLIGHGFGLSSTVAYADTKDTDPSSPLFGGALPYVPDWMGQIALTWVNEANVKATLAANYIGKRVDEVNVELDESWTLDAALTWEPFGKHIELDLAAYNLLNEDTELTAGIPGWGRSFKGSLKVRF</sequence>
<protein>
    <submittedName>
        <fullName evidence="7">Tetratricopeptide (TPR) repeat protein</fullName>
    </submittedName>
</protein>
<evidence type="ECO:0000256" key="1">
    <source>
        <dbReference type="ARBA" id="ARBA00004442"/>
    </source>
</evidence>
<dbReference type="Pfam" id="PF04773">
    <property type="entry name" value="FecR"/>
    <property type="match status" value="1"/>
</dbReference>
<keyword evidence="5" id="KW-0732">Signal</keyword>
<dbReference type="PANTHER" id="PTHR38731:SF3">
    <property type="entry name" value="BLL6125 PROTEIN"/>
    <property type="match status" value="1"/>
</dbReference>
<evidence type="ECO:0000259" key="6">
    <source>
        <dbReference type="Pfam" id="PF04773"/>
    </source>
</evidence>
<dbReference type="SUPFAM" id="SSF48452">
    <property type="entry name" value="TPR-like"/>
    <property type="match status" value="2"/>
</dbReference>
<keyword evidence="3" id="KW-0998">Cell outer membrane</keyword>
<comment type="subcellular location">
    <subcellularLocation>
        <location evidence="1">Cell outer membrane</location>
    </subcellularLocation>
</comment>
<evidence type="ECO:0000256" key="2">
    <source>
        <dbReference type="ARBA" id="ARBA00023136"/>
    </source>
</evidence>
<dbReference type="SMART" id="SM00028">
    <property type="entry name" value="TPR"/>
    <property type="match status" value="5"/>
</dbReference>
<dbReference type="AlphaFoldDB" id="A0A7W6K3Q5"/>
<dbReference type="Proteomes" id="UP000584824">
    <property type="component" value="Unassembled WGS sequence"/>
</dbReference>
<dbReference type="RefSeq" id="WP_183792481.1">
    <property type="nucleotide sequence ID" value="NZ_JACIDU010000008.1"/>
</dbReference>
<keyword evidence="8" id="KW-1185">Reference proteome</keyword>
<feature type="chain" id="PRO_5031021143" evidence="5">
    <location>
        <begin position="29"/>
        <end position="1219"/>
    </location>
</feature>
<feature type="domain" description="FecR protein" evidence="6">
    <location>
        <begin position="71"/>
        <end position="167"/>
    </location>
</feature>
<dbReference type="Gene3D" id="1.25.40.10">
    <property type="entry name" value="Tetratricopeptide repeat domain"/>
    <property type="match status" value="1"/>
</dbReference>
<dbReference type="InterPro" id="IPR036942">
    <property type="entry name" value="Beta-barrel_TonB_sf"/>
</dbReference>
<feature type="signal peptide" evidence="5">
    <location>
        <begin position="1"/>
        <end position="28"/>
    </location>
</feature>
<evidence type="ECO:0000256" key="5">
    <source>
        <dbReference type="SAM" id="SignalP"/>
    </source>
</evidence>
<dbReference type="InterPro" id="IPR011990">
    <property type="entry name" value="TPR-like_helical_dom_sf"/>
</dbReference>
<evidence type="ECO:0000256" key="4">
    <source>
        <dbReference type="PROSITE-ProRule" id="PRU00339"/>
    </source>
</evidence>
<proteinExistence type="predicted"/>
<organism evidence="7 8">
    <name type="scientific">Allorhizobium borbori</name>
    <dbReference type="NCBI Taxonomy" id="485907"/>
    <lineage>
        <taxon>Bacteria</taxon>
        <taxon>Pseudomonadati</taxon>
        <taxon>Pseudomonadota</taxon>
        <taxon>Alphaproteobacteria</taxon>
        <taxon>Hyphomicrobiales</taxon>
        <taxon>Rhizobiaceae</taxon>
        <taxon>Rhizobium/Agrobacterium group</taxon>
        <taxon>Allorhizobium</taxon>
    </lineage>
</organism>
<feature type="repeat" description="TPR" evidence="4">
    <location>
        <begin position="483"/>
        <end position="516"/>
    </location>
</feature>
<dbReference type="PANTHER" id="PTHR38731">
    <property type="entry name" value="LIPL45-RELATED LIPOPROTEIN-RELATED"/>
    <property type="match status" value="1"/>
</dbReference>
<dbReference type="EMBL" id="JACIDU010000008">
    <property type="protein sequence ID" value="MBB4103696.1"/>
    <property type="molecule type" value="Genomic_DNA"/>
</dbReference>
<keyword evidence="4" id="KW-0802">TPR repeat</keyword>
<dbReference type="Gene3D" id="2.60.120.1440">
    <property type="match status" value="1"/>
</dbReference>
<dbReference type="InterPro" id="IPR019734">
    <property type="entry name" value="TPR_rpt"/>
</dbReference>
<gene>
    <name evidence="7" type="ORF">GGQ66_002264</name>
</gene>
<dbReference type="SUPFAM" id="SSF56935">
    <property type="entry name" value="Porins"/>
    <property type="match status" value="1"/>
</dbReference>
<name>A0A7W6K3Q5_9HYPH</name>
<dbReference type="Gene3D" id="2.40.170.20">
    <property type="entry name" value="TonB-dependent receptor, beta-barrel domain"/>
    <property type="match status" value="1"/>
</dbReference>
<comment type="caution">
    <text evidence="7">The sequence shown here is derived from an EMBL/GenBank/DDBJ whole genome shotgun (WGS) entry which is preliminary data.</text>
</comment>
<keyword evidence="2" id="KW-0472">Membrane</keyword>
<evidence type="ECO:0000256" key="3">
    <source>
        <dbReference type="ARBA" id="ARBA00023237"/>
    </source>
</evidence>
<evidence type="ECO:0000313" key="8">
    <source>
        <dbReference type="Proteomes" id="UP000584824"/>
    </source>
</evidence>
<dbReference type="PROSITE" id="PS50005">
    <property type="entry name" value="TPR"/>
    <property type="match status" value="2"/>
</dbReference>
<reference evidence="7 8" key="1">
    <citation type="submission" date="2020-08" db="EMBL/GenBank/DDBJ databases">
        <title>Genomic Encyclopedia of Type Strains, Phase IV (KMG-IV): sequencing the most valuable type-strain genomes for metagenomic binning, comparative biology and taxonomic classification.</title>
        <authorList>
            <person name="Goeker M."/>
        </authorList>
    </citation>
    <scope>NUCLEOTIDE SEQUENCE [LARGE SCALE GENOMIC DNA]</scope>
    <source>
        <strain evidence="7 8">DSM 26385</strain>
    </source>
</reference>